<evidence type="ECO:0000313" key="1">
    <source>
        <dbReference type="EMBL" id="BDI30863.1"/>
    </source>
</evidence>
<organism evidence="1 2">
    <name type="scientific">Capsulimonas corticalis</name>
    <dbReference type="NCBI Taxonomy" id="2219043"/>
    <lineage>
        <taxon>Bacteria</taxon>
        <taxon>Bacillati</taxon>
        <taxon>Armatimonadota</taxon>
        <taxon>Armatimonadia</taxon>
        <taxon>Capsulimonadales</taxon>
        <taxon>Capsulimonadaceae</taxon>
        <taxon>Capsulimonas</taxon>
    </lineage>
</organism>
<name>A0A9N7L4X3_9BACT</name>
<evidence type="ECO:0000313" key="2">
    <source>
        <dbReference type="Proteomes" id="UP000287394"/>
    </source>
</evidence>
<sequence>MGMQGGASVTRITYPSPVVTPYPEDNTVTAYLFLPSGTGPYPAMVVLHEWNPSSTRAGFGLASAAARANVSALVVVEPYSLNRRAKNPKGTAPAILSGNLPEMVGALRQAVLDARRGLDYLSRRPDIDPQRLGVGGISLGGVLSGLVTKVDPRVQATVTLVGGADFARGFWVGLLTRKYRKQILRDGYTYDEFLRAMAPIEANHWPRPIDPANVLMIDGRYDLVILPRGAKALSQALGDTRIVWLNSGHYGASLSAKPAAALTEQFLRARFYGDRAAYHPPDTLPSKTIKLGFLIGGHEGLSPAIAYQVIDFDRAGRYSLDGQLTLHGLSAGLSARLTPTLALGLEFPLFHGDVKPKPYLLAHIVL</sequence>
<reference evidence="1 2" key="1">
    <citation type="journal article" date="2019" name="Int. J. Syst. Evol. Microbiol.">
        <title>Capsulimonas corticalis gen. nov., sp. nov., an aerobic capsulated bacterium, of a novel bacterial order, Capsulimonadales ord. nov., of the class Armatimonadia of the phylum Armatimonadetes.</title>
        <authorList>
            <person name="Li J."/>
            <person name="Kudo C."/>
            <person name="Tonouchi A."/>
        </authorList>
    </citation>
    <scope>NUCLEOTIDE SEQUENCE [LARGE SCALE GENOMIC DNA]</scope>
    <source>
        <strain evidence="1 2">AX-7</strain>
    </source>
</reference>
<proteinExistence type="predicted"/>
<dbReference type="Proteomes" id="UP000287394">
    <property type="component" value="Chromosome"/>
</dbReference>
<dbReference type="EMBL" id="AP025739">
    <property type="protein sequence ID" value="BDI30863.1"/>
    <property type="molecule type" value="Genomic_DNA"/>
</dbReference>
<dbReference type="InterPro" id="IPR050261">
    <property type="entry name" value="FrsA_esterase"/>
</dbReference>
<protein>
    <recommendedName>
        <fullName evidence="3">Peptidase S9 prolyl oligopeptidase catalytic domain-containing protein</fullName>
    </recommendedName>
</protein>
<dbReference type="Gene3D" id="3.40.50.1820">
    <property type="entry name" value="alpha/beta hydrolase"/>
    <property type="match status" value="1"/>
</dbReference>
<accession>A0A9N7L4X3</accession>
<dbReference type="PANTHER" id="PTHR22946">
    <property type="entry name" value="DIENELACTONE HYDROLASE DOMAIN-CONTAINING PROTEIN-RELATED"/>
    <property type="match status" value="1"/>
</dbReference>
<gene>
    <name evidence="1" type="ORF">CCAX7_29140</name>
</gene>
<dbReference type="SUPFAM" id="SSF53474">
    <property type="entry name" value="alpha/beta-Hydrolases"/>
    <property type="match status" value="1"/>
</dbReference>
<dbReference type="KEGG" id="ccot:CCAX7_29140"/>
<dbReference type="AlphaFoldDB" id="A0A9N7L4X3"/>
<dbReference type="InterPro" id="IPR029058">
    <property type="entry name" value="AB_hydrolase_fold"/>
</dbReference>
<evidence type="ECO:0008006" key="3">
    <source>
        <dbReference type="Google" id="ProtNLM"/>
    </source>
</evidence>
<keyword evidence="2" id="KW-1185">Reference proteome</keyword>